<gene>
    <name evidence="1" type="ORF">NEDG_01181</name>
</gene>
<dbReference type="AlphaFoldDB" id="A0A177ED02"/>
<accession>A0A177ED02</accession>
<dbReference type="RefSeq" id="XP_067543787.1">
    <property type="nucleotide sequence ID" value="XM_067688599.1"/>
</dbReference>
<dbReference type="VEuPathDB" id="MicrosporidiaDB:NEDG_01181"/>
<dbReference type="Proteomes" id="UP000185944">
    <property type="component" value="Unassembled WGS sequence"/>
</dbReference>
<sequence>MLRYKVVGILDIGQPLLTYDESKVPSILKAVVKTEKGLQIVYLEVDQAPFGKGTVFVATEGAIIKMSQARVEKRGEYGADRGMIKDLLQKAKTKRDRSSSKT</sequence>
<evidence type="ECO:0000313" key="1">
    <source>
        <dbReference type="EMBL" id="OAG29042.1"/>
    </source>
</evidence>
<comment type="caution">
    <text evidence="1">The sequence shown here is derived from an EMBL/GenBank/DDBJ whole genome shotgun (WGS) entry which is preliminary data.</text>
</comment>
<reference evidence="1 2" key="1">
    <citation type="submission" date="2016-02" db="EMBL/GenBank/DDBJ databases">
        <title>Discovery of a natural microsporidian pathogen with a broad tissue tropism in Caenorhabditis elegans.</title>
        <authorList>
            <person name="Luallen R.J."/>
            <person name="Reinke A.W."/>
            <person name="Tong L."/>
            <person name="Botts M.R."/>
            <person name="Felix M.-A."/>
            <person name="Troemel E.R."/>
        </authorList>
    </citation>
    <scope>NUCLEOTIDE SEQUENCE [LARGE SCALE GENOMIC DNA]</scope>
    <source>
        <strain evidence="1 2">JUm2807</strain>
    </source>
</reference>
<evidence type="ECO:0000313" key="2">
    <source>
        <dbReference type="Proteomes" id="UP000185944"/>
    </source>
</evidence>
<organism evidence="1 2">
    <name type="scientific">Nematocida displodere</name>
    <dbReference type="NCBI Taxonomy" id="1805483"/>
    <lineage>
        <taxon>Eukaryota</taxon>
        <taxon>Fungi</taxon>
        <taxon>Fungi incertae sedis</taxon>
        <taxon>Microsporidia</taxon>
        <taxon>Nematocida</taxon>
    </lineage>
</organism>
<protein>
    <submittedName>
        <fullName evidence="1">Uncharacterized protein</fullName>
    </submittedName>
</protein>
<name>A0A177ED02_9MICR</name>
<dbReference type="EMBL" id="LTDL01000042">
    <property type="protein sequence ID" value="OAG29042.1"/>
    <property type="molecule type" value="Genomic_DNA"/>
</dbReference>
<keyword evidence="2" id="KW-1185">Reference proteome</keyword>
<dbReference type="GeneID" id="93647531"/>
<proteinExistence type="predicted"/>